<feature type="active site" evidence="5">
    <location>
        <position position="77"/>
    </location>
</feature>
<name>A0A076LE27_9EURY</name>
<dbReference type="GO" id="GO:0044027">
    <property type="term" value="P:negative regulation of gene expression via chromosomal CpG island methylation"/>
    <property type="evidence" value="ECO:0007669"/>
    <property type="project" value="TreeGrafter"/>
</dbReference>
<dbReference type="HOGENOM" id="CLU_006958_2_2_2"/>
<keyword evidence="3 5" id="KW-0808">Transferase</keyword>
<comment type="similarity">
    <text evidence="5">Belongs to the class I-like SAM-binding methyltransferase superfamily. C5-methyltransferase family.</text>
</comment>
<accession>A0A076LE27</accession>
<dbReference type="KEGG" id="mjh:JH146_0176"/>
<dbReference type="PANTHER" id="PTHR10629">
    <property type="entry name" value="CYTOSINE-SPECIFIC METHYLTRANSFERASE"/>
    <property type="match status" value="1"/>
</dbReference>
<dbReference type="InterPro" id="IPR050390">
    <property type="entry name" value="C5-Methyltransferase"/>
</dbReference>
<evidence type="ECO:0000313" key="7">
    <source>
        <dbReference type="Proteomes" id="UP000028781"/>
    </source>
</evidence>
<dbReference type="REBASE" id="91040">
    <property type="entry name" value="M.Msp146ORF176P"/>
</dbReference>
<dbReference type="GO" id="GO:0032259">
    <property type="term" value="P:methylation"/>
    <property type="evidence" value="ECO:0007669"/>
    <property type="project" value="UniProtKB-KW"/>
</dbReference>
<dbReference type="InterPro" id="IPR029063">
    <property type="entry name" value="SAM-dependent_MTases_sf"/>
</dbReference>
<dbReference type="GO" id="GO:0003886">
    <property type="term" value="F:DNA (cytosine-5-)-methyltransferase activity"/>
    <property type="evidence" value="ECO:0007669"/>
    <property type="project" value="UniProtKB-EC"/>
</dbReference>
<dbReference type="Gene3D" id="3.40.50.150">
    <property type="entry name" value="Vaccinia Virus protein VP39"/>
    <property type="match status" value="1"/>
</dbReference>
<dbReference type="AlphaFoldDB" id="A0A076LE27"/>
<evidence type="ECO:0000313" key="6">
    <source>
        <dbReference type="EMBL" id="AIJ05027.1"/>
    </source>
</evidence>
<protein>
    <recommendedName>
        <fullName evidence="1">DNA (cytosine-5-)-methyltransferase</fullName>
        <ecNumber evidence="1">2.1.1.37</ecNumber>
    </recommendedName>
</protein>
<dbReference type="Pfam" id="PF00145">
    <property type="entry name" value="DNA_methylase"/>
    <property type="match status" value="1"/>
</dbReference>
<evidence type="ECO:0000256" key="1">
    <source>
        <dbReference type="ARBA" id="ARBA00011975"/>
    </source>
</evidence>
<dbReference type="PRINTS" id="PR00105">
    <property type="entry name" value="C5METTRFRASE"/>
</dbReference>
<evidence type="ECO:0000256" key="5">
    <source>
        <dbReference type="PROSITE-ProRule" id="PRU01016"/>
    </source>
</evidence>
<keyword evidence="7" id="KW-1185">Reference proteome</keyword>
<dbReference type="OrthoDB" id="5033at2157"/>
<sequence length="313" mass="36758">MNVIDLFSGCGGFSKGFLDENFKILGAIENFKPVVKTYLYNIKAPVWMDDIKRIPPKAFDEFIKNEKVDVIIGSPPCEPFTKANKLIKDNPLDRLYKDKIGRLVLYYIDYVNYFTQKNDDLIFIMENVPQIKEIKDELKKLFGDIGHKVYFNILRAEDYGNPSKRARMFISNIKLKPKKADKIVVVEEALKDIPKDAKNHEIKKLSKEKVEMISKLKWEEALYRYRGKKKLMFNWYRLHPHKLAPTVKGRSRFVHPYEDRLLTVREQARLMSYPDDFVFFGGRDAQYNQIGESVPPILSRVIAKEIKEKLKNR</sequence>
<evidence type="ECO:0000256" key="3">
    <source>
        <dbReference type="ARBA" id="ARBA00022679"/>
    </source>
</evidence>
<dbReference type="GO" id="GO:0003677">
    <property type="term" value="F:DNA binding"/>
    <property type="evidence" value="ECO:0007669"/>
    <property type="project" value="TreeGrafter"/>
</dbReference>
<keyword evidence="4 5" id="KW-0949">S-adenosyl-L-methionine</keyword>
<dbReference type="EC" id="2.1.1.37" evidence="1"/>
<dbReference type="PROSITE" id="PS51679">
    <property type="entry name" value="SAM_MT_C5"/>
    <property type="match status" value="1"/>
</dbReference>
<gene>
    <name evidence="6" type="ORF">JH146_0176</name>
</gene>
<dbReference type="EMBL" id="CP009149">
    <property type="protein sequence ID" value="AIJ05027.1"/>
    <property type="molecule type" value="Genomic_DNA"/>
</dbReference>
<organism evidence="6 7">
    <name type="scientific">Methanocaldococcus bathoardescens</name>
    <dbReference type="NCBI Taxonomy" id="1301915"/>
    <lineage>
        <taxon>Archaea</taxon>
        <taxon>Methanobacteriati</taxon>
        <taxon>Methanobacteriota</taxon>
        <taxon>Methanomada group</taxon>
        <taxon>Methanococci</taxon>
        <taxon>Methanococcales</taxon>
        <taxon>Methanocaldococcaceae</taxon>
        <taxon>Methanocaldococcus</taxon>
    </lineage>
</organism>
<reference evidence="6 7" key="1">
    <citation type="journal article" date="2015" name="Int. J. Syst. Evol. Microbiol.">
        <title>M ethanocaldococcus bathoardescens sp. nov., a hyperthermophilic methanogen isolated from a volcanically active deep-sea hydrothermal vent.</title>
        <authorList>
            <person name="Stewart L.C."/>
            <person name="Jung J.H."/>
            <person name="Kim Y.T."/>
            <person name="Kwon S.W."/>
            <person name="Park C.S."/>
            <person name="Holden J.F."/>
        </authorList>
    </citation>
    <scope>NUCLEOTIDE SEQUENCE [LARGE SCALE GENOMIC DNA]</scope>
    <source>
        <strain evidence="6 7">JH146</strain>
    </source>
</reference>
<dbReference type="GeneID" id="24890766"/>
<dbReference type="Proteomes" id="UP000028781">
    <property type="component" value="Chromosome"/>
</dbReference>
<evidence type="ECO:0000256" key="2">
    <source>
        <dbReference type="ARBA" id="ARBA00022603"/>
    </source>
</evidence>
<dbReference type="SUPFAM" id="SSF53335">
    <property type="entry name" value="S-adenosyl-L-methionine-dependent methyltransferases"/>
    <property type="match status" value="1"/>
</dbReference>
<keyword evidence="2 5" id="KW-0489">Methyltransferase</keyword>
<dbReference type="STRING" id="1301915.JH146_0176"/>
<dbReference type="Gene3D" id="3.90.120.10">
    <property type="entry name" value="DNA Methylase, subunit A, domain 2"/>
    <property type="match status" value="1"/>
</dbReference>
<dbReference type="PANTHER" id="PTHR10629:SF52">
    <property type="entry name" value="DNA (CYTOSINE-5)-METHYLTRANSFERASE 1"/>
    <property type="match status" value="1"/>
</dbReference>
<evidence type="ECO:0000256" key="4">
    <source>
        <dbReference type="ARBA" id="ARBA00022691"/>
    </source>
</evidence>
<dbReference type="InterPro" id="IPR001525">
    <property type="entry name" value="C5_MeTfrase"/>
</dbReference>
<proteinExistence type="inferred from homology"/>
<dbReference type="RefSeq" id="WP_048201234.1">
    <property type="nucleotide sequence ID" value="NZ_CP009149.1"/>
</dbReference>
<dbReference type="SMR" id="A0A076LE27"/>